<feature type="compositionally biased region" description="Polar residues" evidence="1">
    <location>
        <begin position="201"/>
        <end position="220"/>
    </location>
</feature>
<dbReference type="PANTHER" id="PTHR16106:SF3">
    <property type="entry name" value="CHROMOSOME 4 OPEN READING FRAME 19"/>
    <property type="match status" value="1"/>
</dbReference>
<feature type="compositionally biased region" description="Acidic residues" evidence="1">
    <location>
        <begin position="310"/>
        <end position="323"/>
    </location>
</feature>
<sequence>MGCRCCKMIQSYIFDPQEVQTSGYINEINNYKSDTQDGGKFKGRHNVEIRVHKNELQSAESQPSVNRNKLNNAKDAVRNHRNTALQEEGLSNSREKSNVNVNGVHSYSNLKSNHNTNQNKEVGTHVCPVQPPNSSAKGLLQPKECSDTRPEADLPTLPSVATESSQYRQLLTAGENGSVTPGATLEAQSKDTCPPDPVISKNANQQAVSGSESLSNNHTHSAQSIELTVLNEHGGKAKKCDPGDQACRAGTSSGCLEDQTVRDIPTPRPKPGASPETGQVCRGEFNGEFEGEDADIAEALAALEAATAGEDFEEEEEEEEEGY</sequence>
<evidence type="ECO:0000256" key="1">
    <source>
        <dbReference type="SAM" id="MobiDB-lite"/>
    </source>
</evidence>
<accession>A0ABM1KJC1</accession>
<evidence type="ECO:0000313" key="2">
    <source>
        <dbReference type="Proteomes" id="UP000694871"/>
    </source>
</evidence>
<feature type="compositionally biased region" description="Polar residues" evidence="1">
    <location>
        <begin position="159"/>
        <end position="191"/>
    </location>
</feature>
<dbReference type="PANTHER" id="PTHR16106">
    <property type="entry name" value="CHROMOSOME 4 OPEN READING FRAME 19"/>
    <property type="match status" value="1"/>
</dbReference>
<feature type="region of interest" description="Disordered" evidence="1">
    <location>
        <begin position="304"/>
        <end position="323"/>
    </location>
</feature>
<proteinExistence type="predicted"/>
<dbReference type="Proteomes" id="UP000694871">
    <property type="component" value="Unplaced"/>
</dbReference>
<evidence type="ECO:0000313" key="3">
    <source>
        <dbReference type="RefSeq" id="XP_015273808.1"/>
    </source>
</evidence>
<feature type="compositionally biased region" description="Polar residues" evidence="1">
    <location>
        <begin position="104"/>
        <end position="121"/>
    </location>
</feature>
<dbReference type="InterPro" id="IPR031528">
    <property type="entry name" value="C4orf19"/>
</dbReference>
<protein>
    <submittedName>
        <fullName evidence="3">Uncharacterized protein C4orf19 homolog</fullName>
    </submittedName>
</protein>
<reference evidence="3" key="1">
    <citation type="submission" date="2025-08" db="UniProtKB">
        <authorList>
            <consortium name="RefSeq"/>
        </authorList>
    </citation>
    <scope>IDENTIFICATION</scope>
</reference>
<organism evidence="2 3">
    <name type="scientific">Gekko japonicus</name>
    <name type="common">Schlegel's Japanese gecko</name>
    <dbReference type="NCBI Taxonomy" id="146911"/>
    <lineage>
        <taxon>Eukaryota</taxon>
        <taxon>Metazoa</taxon>
        <taxon>Chordata</taxon>
        <taxon>Craniata</taxon>
        <taxon>Vertebrata</taxon>
        <taxon>Euteleostomi</taxon>
        <taxon>Lepidosauria</taxon>
        <taxon>Squamata</taxon>
        <taxon>Bifurcata</taxon>
        <taxon>Gekkota</taxon>
        <taxon>Gekkonidae</taxon>
        <taxon>Gekkoninae</taxon>
        <taxon>Gekko</taxon>
    </lineage>
</organism>
<dbReference type="RefSeq" id="XP_015273808.1">
    <property type="nucleotide sequence ID" value="XM_015418322.1"/>
</dbReference>
<dbReference type="Pfam" id="PF15770">
    <property type="entry name" value="DUF4699"/>
    <property type="match status" value="1"/>
</dbReference>
<keyword evidence="2" id="KW-1185">Reference proteome</keyword>
<name>A0ABM1KJC1_GEKJA</name>
<feature type="region of interest" description="Disordered" evidence="1">
    <location>
        <begin position="104"/>
        <end position="220"/>
    </location>
</feature>
<feature type="region of interest" description="Disordered" evidence="1">
    <location>
        <begin position="258"/>
        <end position="283"/>
    </location>
</feature>
<gene>
    <name evidence="3" type="primary">LOC107116426</name>
</gene>
<dbReference type="GeneID" id="107116426"/>